<organism evidence="1 2">
    <name type="scientific">Hyaloperonospora arabidopsidis (strain Emoy2)</name>
    <name type="common">Downy mildew agent</name>
    <name type="synonym">Peronospora arabidopsidis</name>
    <dbReference type="NCBI Taxonomy" id="559515"/>
    <lineage>
        <taxon>Eukaryota</taxon>
        <taxon>Sar</taxon>
        <taxon>Stramenopiles</taxon>
        <taxon>Oomycota</taxon>
        <taxon>Peronosporomycetes</taxon>
        <taxon>Peronosporales</taxon>
        <taxon>Peronosporaceae</taxon>
        <taxon>Hyaloperonospora</taxon>
    </lineage>
</organism>
<dbReference type="Proteomes" id="UP000011713">
    <property type="component" value="Unassembled WGS sequence"/>
</dbReference>
<protein>
    <submittedName>
        <fullName evidence="1">Uncharacterized protein</fullName>
    </submittedName>
</protein>
<keyword evidence="2" id="KW-1185">Reference proteome</keyword>
<dbReference type="EnsemblProtists" id="HpaT800553">
    <property type="protein sequence ID" value="HpaP800553"/>
    <property type="gene ID" value="HpaG800553"/>
</dbReference>
<accession>M4B2Q5</accession>
<proteinExistence type="predicted"/>
<evidence type="ECO:0000313" key="1">
    <source>
        <dbReference type="EnsemblProtists" id="HpaP800553"/>
    </source>
</evidence>
<reference evidence="1" key="2">
    <citation type="submission" date="2015-06" db="UniProtKB">
        <authorList>
            <consortium name="EnsemblProtists"/>
        </authorList>
    </citation>
    <scope>IDENTIFICATION</scope>
    <source>
        <strain evidence="1">Emoy2</strain>
    </source>
</reference>
<dbReference type="EMBL" id="JH598094">
    <property type="status" value="NOT_ANNOTATED_CDS"/>
    <property type="molecule type" value="Genomic_DNA"/>
</dbReference>
<dbReference type="AlphaFoldDB" id="M4B2Q5"/>
<dbReference type="InParanoid" id="M4B2Q5"/>
<sequence>MKRRLAETFDYSVNLTSRRELPHHVTSRLPILMCSIPSRLKSMRSNKVLVTVAKTVDTQLKPAAVVICHGMSTTTTRARNDVYALTCPSELSSPTFPTEKSRDEK</sequence>
<reference evidence="2" key="1">
    <citation type="journal article" date="2010" name="Science">
        <title>Signatures of adaptation to obligate biotrophy in the Hyaloperonospora arabidopsidis genome.</title>
        <authorList>
            <person name="Baxter L."/>
            <person name="Tripathy S."/>
            <person name="Ishaque N."/>
            <person name="Boot N."/>
            <person name="Cabral A."/>
            <person name="Kemen E."/>
            <person name="Thines M."/>
            <person name="Ah-Fong A."/>
            <person name="Anderson R."/>
            <person name="Badejoko W."/>
            <person name="Bittner-Eddy P."/>
            <person name="Boore J.L."/>
            <person name="Chibucos M.C."/>
            <person name="Coates M."/>
            <person name="Dehal P."/>
            <person name="Delehaunty K."/>
            <person name="Dong S."/>
            <person name="Downton P."/>
            <person name="Dumas B."/>
            <person name="Fabro G."/>
            <person name="Fronick C."/>
            <person name="Fuerstenberg S.I."/>
            <person name="Fulton L."/>
            <person name="Gaulin E."/>
            <person name="Govers F."/>
            <person name="Hughes L."/>
            <person name="Humphray S."/>
            <person name="Jiang R.H."/>
            <person name="Judelson H."/>
            <person name="Kamoun S."/>
            <person name="Kyung K."/>
            <person name="Meijer H."/>
            <person name="Minx P."/>
            <person name="Morris P."/>
            <person name="Nelson J."/>
            <person name="Phuntumart V."/>
            <person name="Qutob D."/>
            <person name="Rehmany A."/>
            <person name="Rougon-Cardoso A."/>
            <person name="Ryden P."/>
            <person name="Torto-Alalibo T."/>
            <person name="Studholme D."/>
            <person name="Wang Y."/>
            <person name="Win J."/>
            <person name="Wood J."/>
            <person name="Clifton S.W."/>
            <person name="Rogers J."/>
            <person name="Van den Ackerveken G."/>
            <person name="Jones J.D."/>
            <person name="McDowell J.M."/>
            <person name="Beynon J."/>
            <person name="Tyler B.M."/>
        </authorList>
    </citation>
    <scope>NUCLEOTIDE SEQUENCE [LARGE SCALE GENOMIC DNA]</scope>
    <source>
        <strain evidence="2">Emoy2</strain>
    </source>
</reference>
<dbReference type="VEuPathDB" id="FungiDB:HpaG800553"/>
<evidence type="ECO:0000313" key="2">
    <source>
        <dbReference type="Proteomes" id="UP000011713"/>
    </source>
</evidence>
<name>M4B2Q5_HYAAE</name>
<dbReference type="HOGENOM" id="CLU_2241790_0_0_1"/>